<gene>
    <name evidence="3" type="ORF">Tsubulata_026924</name>
</gene>
<evidence type="ECO:0000259" key="2">
    <source>
        <dbReference type="Pfam" id="PF00888"/>
    </source>
</evidence>
<dbReference type="Gene3D" id="1.20.1310.10">
    <property type="entry name" value="Cullin Repeats"/>
    <property type="match status" value="1"/>
</dbReference>
<proteinExistence type="inferred from homology"/>
<name>A0A9Q0JJL7_9ROSI</name>
<protein>
    <recommendedName>
        <fullName evidence="2">Cullin N-terminal domain-containing protein</fullName>
    </recommendedName>
</protein>
<dbReference type="AlphaFoldDB" id="A0A9Q0JJL7"/>
<dbReference type="EMBL" id="JAKUCV010002032">
    <property type="protein sequence ID" value="KAJ4844168.1"/>
    <property type="molecule type" value="Genomic_DNA"/>
</dbReference>
<reference evidence="3" key="1">
    <citation type="submission" date="2022-02" db="EMBL/GenBank/DDBJ databases">
        <authorList>
            <person name="Henning P.M."/>
            <person name="McCubbin A.G."/>
            <person name="Shore J.S."/>
        </authorList>
    </citation>
    <scope>NUCLEOTIDE SEQUENCE</scope>
    <source>
        <strain evidence="3">F60SS</strain>
        <tissue evidence="3">Leaves</tissue>
    </source>
</reference>
<reference evidence="3" key="2">
    <citation type="journal article" date="2023" name="Plants (Basel)">
        <title>Annotation of the Turnera subulata (Passifloraceae) Draft Genome Reveals the S-Locus Evolved after the Divergence of Turneroideae from Passifloroideae in a Stepwise Manner.</title>
        <authorList>
            <person name="Henning P.M."/>
            <person name="Roalson E.H."/>
            <person name="Mir W."/>
            <person name="McCubbin A.G."/>
            <person name="Shore J.S."/>
        </authorList>
    </citation>
    <scope>NUCLEOTIDE SEQUENCE</scope>
    <source>
        <strain evidence="3">F60SS</strain>
    </source>
</reference>
<comment type="similarity">
    <text evidence="1">Belongs to the cullin family.</text>
</comment>
<dbReference type="InterPro" id="IPR016159">
    <property type="entry name" value="Cullin_repeat-like_dom_sf"/>
</dbReference>
<comment type="caution">
    <text evidence="3">The sequence shown here is derived from an EMBL/GenBank/DDBJ whole genome shotgun (WGS) entry which is preliminary data.</text>
</comment>
<dbReference type="OrthoDB" id="828394at2759"/>
<dbReference type="PANTHER" id="PTHR11932">
    <property type="entry name" value="CULLIN"/>
    <property type="match status" value="1"/>
</dbReference>
<keyword evidence="4" id="KW-1185">Reference proteome</keyword>
<evidence type="ECO:0000256" key="1">
    <source>
        <dbReference type="ARBA" id="ARBA00006019"/>
    </source>
</evidence>
<dbReference type="GO" id="GO:0031625">
    <property type="term" value="F:ubiquitin protein ligase binding"/>
    <property type="evidence" value="ECO:0007669"/>
    <property type="project" value="InterPro"/>
</dbReference>
<organism evidence="3 4">
    <name type="scientific">Turnera subulata</name>
    <dbReference type="NCBI Taxonomy" id="218843"/>
    <lineage>
        <taxon>Eukaryota</taxon>
        <taxon>Viridiplantae</taxon>
        <taxon>Streptophyta</taxon>
        <taxon>Embryophyta</taxon>
        <taxon>Tracheophyta</taxon>
        <taxon>Spermatophyta</taxon>
        <taxon>Magnoliopsida</taxon>
        <taxon>eudicotyledons</taxon>
        <taxon>Gunneridae</taxon>
        <taxon>Pentapetalae</taxon>
        <taxon>rosids</taxon>
        <taxon>fabids</taxon>
        <taxon>Malpighiales</taxon>
        <taxon>Passifloraceae</taxon>
        <taxon>Turnera</taxon>
    </lineage>
</organism>
<sequence>MFLQVRPMLDGIHFHHFMTPERWYFCDMIIEERKGKEIDRDLFESGLDFLLELGIQELRGERTIRYYEKFEQAMLAEAAAHYTRLSSQCWLSRDSFTNYMRKVDWCLTQEENRADIYPRETSETKLLEVVYMLNMPIIPYMGSGALRSLPE</sequence>
<dbReference type="InterPro" id="IPR001373">
    <property type="entry name" value="Cullin_N"/>
</dbReference>
<dbReference type="SUPFAM" id="SSF74788">
    <property type="entry name" value="Cullin repeat-like"/>
    <property type="match status" value="1"/>
</dbReference>
<accession>A0A9Q0JJL7</accession>
<dbReference type="Pfam" id="PF00888">
    <property type="entry name" value="Cullin"/>
    <property type="match status" value="1"/>
</dbReference>
<dbReference type="GO" id="GO:0006511">
    <property type="term" value="P:ubiquitin-dependent protein catabolic process"/>
    <property type="evidence" value="ECO:0007669"/>
    <property type="project" value="InterPro"/>
</dbReference>
<evidence type="ECO:0000313" key="4">
    <source>
        <dbReference type="Proteomes" id="UP001141552"/>
    </source>
</evidence>
<evidence type="ECO:0000313" key="3">
    <source>
        <dbReference type="EMBL" id="KAJ4844168.1"/>
    </source>
</evidence>
<dbReference type="Proteomes" id="UP001141552">
    <property type="component" value="Unassembled WGS sequence"/>
</dbReference>
<dbReference type="InterPro" id="IPR045093">
    <property type="entry name" value="Cullin"/>
</dbReference>
<feature type="domain" description="Cullin N-terminal" evidence="2">
    <location>
        <begin position="25"/>
        <end position="130"/>
    </location>
</feature>